<comment type="caution">
    <text evidence="2">The sequence shown here is derived from an EMBL/GenBank/DDBJ whole genome shotgun (WGS) entry which is preliminary data.</text>
</comment>
<dbReference type="EMBL" id="JACEOL010000009">
    <property type="protein sequence ID" value="MBA4601506.1"/>
    <property type="molecule type" value="Genomic_DNA"/>
</dbReference>
<dbReference type="Pfam" id="PF00989">
    <property type="entry name" value="PAS"/>
    <property type="match status" value="1"/>
</dbReference>
<dbReference type="GO" id="GO:0006355">
    <property type="term" value="P:regulation of DNA-templated transcription"/>
    <property type="evidence" value="ECO:0007669"/>
    <property type="project" value="InterPro"/>
</dbReference>
<name>A0A7W2ARG4_9BACL</name>
<gene>
    <name evidence="2" type="ORF">H2C83_04045</name>
</gene>
<evidence type="ECO:0000313" key="2">
    <source>
        <dbReference type="EMBL" id="MBA4601506.1"/>
    </source>
</evidence>
<dbReference type="InterPro" id="IPR035965">
    <property type="entry name" value="PAS-like_dom_sf"/>
</dbReference>
<dbReference type="InterPro" id="IPR000014">
    <property type="entry name" value="PAS"/>
</dbReference>
<dbReference type="PROSITE" id="PS50112">
    <property type="entry name" value="PAS"/>
    <property type="match status" value="1"/>
</dbReference>
<dbReference type="CDD" id="cd00130">
    <property type="entry name" value="PAS"/>
    <property type="match status" value="1"/>
</dbReference>
<dbReference type="Proteomes" id="UP000538292">
    <property type="component" value="Unassembled WGS sequence"/>
</dbReference>
<protein>
    <submittedName>
        <fullName evidence="2">PAS domain-containing protein</fullName>
    </submittedName>
</protein>
<accession>A0A7W2ARG4</accession>
<organism evidence="2 3">
    <name type="scientific">Thermoactinomyces mirandus</name>
    <dbReference type="NCBI Taxonomy" id="2756294"/>
    <lineage>
        <taxon>Bacteria</taxon>
        <taxon>Bacillati</taxon>
        <taxon>Bacillota</taxon>
        <taxon>Bacilli</taxon>
        <taxon>Bacillales</taxon>
        <taxon>Thermoactinomycetaceae</taxon>
        <taxon>Thermoactinomyces</taxon>
    </lineage>
</organism>
<feature type="domain" description="PAS" evidence="1">
    <location>
        <begin position="1"/>
        <end position="35"/>
    </location>
</feature>
<sequence>MTDYQGKTLYVNDSCERISSLPREEVVGRSMGELVRQGYFDHSATLQVLKSNRPERVRQTILNRVPVIATGWIKKAISIMSLLWSNPTDGMRLITGTIWGTSSAKANPLKHIKKRWKR</sequence>
<proteinExistence type="predicted"/>
<evidence type="ECO:0000259" key="1">
    <source>
        <dbReference type="PROSITE" id="PS50112"/>
    </source>
</evidence>
<reference evidence="2 3" key="1">
    <citation type="submission" date="2020-07" db="EMBL/GenBank/DDBJ databases">
        <title>Thermoactinomyces phylogeny.</title>
        <authorList>
            <person name="Dunlap C."/>
        </authorList>
    </citation>
    <scope>NUCLEOTIDE SEQUENCE [LARGE SCALE GENOMIC DNA]</scope>
    <source>
        <strain evidence="2 3">AMNI-1</strain>
    </source>
</reference>
<keyword evidence="3" id="KW-1185">Reference proteome</keyword>
<evidence type="ECO:0000313" key="3">
    <source>
        <dbReference type="Proteomes" id="UP000538292"/>
    </source>
</evidence>
<dbReference type="InterPro" id="IPR013767">
    <property type="entry name" value="PAS_fold"/>
</dbReference>
<dbReference type="Gene3D" id="3.30.450.20">
    <property type="entry name" value="PAS domain"/>
    <property type="match status" value="1"/>
</dbReference>
<dbReference type="SUPFAM" id="SSF55785">
    <property type="entry name" value="PYP-like sensor domain (PAS domain)"/>
    <property type="match status" value="1"/>
</dbReference>
<dbReference type="AlphaFoldDB" id="A0A7W2ARG4"/>